<gene>
    <name evidence="2" type="ORF">C6570_07715</name>
</gene>
<dbReference type="Gene3D" id="3.30.70.2970">
    <property type="entry name" value="Protein of unknown function (DUF541), domain 2"/>
    <property type="match status" value="1"/>
</dbReference>
<reference evidence="2 3" key="1">
    <citation type="submission" date="2018-03" db="EMBL/GenBank/DDBJ databases">
        <title>Genome sequencing of Ottowia sp.</title>
        <authorList>
            <person name="Kim S.-J."/>
            <person name="Heo J."/>
            <person name="Kwon S.-W."/>
        </authorList>
    </citation>
    <scope>NUCLEOTIDE SEQUENCE [LARGE SCALE GENOMIC DNA]</scope>
    <source>
        <strain evidence="2 3">KADR8-3</strain>
    </source>
</reference>
<feature type="signal peptide" evidence="1">
    <location>
        <begin position="1"/>
        <end position="22"/>
    </location>
</feature>
<evidence type="ECO:0000313" key="3">
    <source>
        <dbReference type="Proteomes" id="UP000239709"/>
    </source>
</evidence>
<dbReference type="RefSeq" id="WP_106704578.1">
    <property type="nucleotide sequence ID" value="NZ_CP027666.1"/>
</dbReference>
<organism evidence="2 3">
    <name type="scientific">Ottowia oryzae</name>
    <dbReference type="NCBI Taxonomy" id="2109914"/>
    <lineage>
        <taxon>Bacteria</taxon>
        <taxon>Pseudomonadati</taxon>
        <taxon>Pseudomonadota</taxon>
        <taxon>Betaproteobacteria</taxon>
        <taxon>Burkholderiales</taxon>
        <taxon>Comamonadaceae</taxon>
        <taxon>Ottowia</taxon>
    </lineage>
</organism>
<keyword evidence="3" id="KW-1185">Reference proteome</keyword>
<dbReference type="OrthoDB" id="7062395at2"/>
<dbReference type="InterPro" id="IPR052022">
    <property type="entry name" value="26kDa_periplasmic_antigen"/>
</dbReference>
<keyword evidence="1" id="KW-0732">Signal</keyword>
<dbReference type="Proteomes" id="UP000239709">
    <property type="component" value="Chromosome"/>
</dbReference>
<dbReference type="InterPro" id="IPR007497">
    <property type="entry name" value="SIMPL/DUF541"/>
</dbReference>
<proteinExistence type="predicted"/>
<dbReference type="Pfam" id="PF04402">
    <property type="entry name" value="SIMPL"/>
    <property type="match status" value="1"/>
</dbReference>
<protein>
    <submittedName>
        <fullName evidence="2">SIMPL domain-containing protein</fullName>
    </submittedName>
</protein>
<dbReference type="KEGG" id="otk:C6570_07715"/>
<sequence>MQLRHALAAASFFAFTLAGAQAQPVSTAIAMTPPQNVLQLSATGLVEVQQDLLTLTLSTTREGTDAASVQADLRKAVDAALSEVKKTAQGGQMDVRSGDFNVHPRYGRDGKINGWQGRAELVLEGRDFPRITQAAARVPSMTIGNIQFGLSREQRGKVEAEAQSLAIERFKARAGEIAKAFGFQGYTLREVNVSGEDSGYQPRMMAMAKAELRGGAGADAPVSVEPGKSVVQITVSGSVQAH</sequence>
<evidence type="ECO:0000313" key="2">
    <source>
        <dbReference type="EMBL" id="AVO36036.1"/>
    </source>
</evidence>
<accession>A0A2S0MJK0</accession>
<feature type="chain" id="PRO_5015751368" evidence="1">
    <location>
        <begin position="23"/>
        <end position="242"/>
    </location>
</feature>
<dbReference type="GO" id="GO:0006974">
    <property type="term" value="P:DNA damage response"/>
    <property type="evidence" value="ECO:0007669"/>
    <property type="project" value="TreeGrafter"/>
</dbReference>
<evidence type="ECO:0000256" key="1">
    <source>
        <dbReference type="SAM" id="SignalP"/>
    </source>
</evidence>
<dbReference type="PANTHER" id="PTHR34387">
    <property type="entry name" value="SLR1258 PROTEIN"/>
    <property type="match status" value="1"/>
</dbReference>
<dbReference type="AlphaFoldDB" id="A0A2S0MJK0"/>
<dbReference type="EMBL" id="CP027666">
    <property type="protein sequence ID" value="AVO36036.1"/>
    <property type="molecule type" value="Genomic_DNA"/>
</dbReference>
<dbReference type="Gene3D" id="3.30.110.170">
    <property type="entry name" value="Protein of unknown function (DUF541), domain 1"/>
    <property type="match status" value="1"/>
</dbReference>
<name>A0A2S0MJK0_9BURK</name>
<dbReference type="PANTHER" id="PTHR34387:SF1">
    <property type="entry name" value="PERIPLASMIC IMMUNOGENIC PROTEIN"/>
    <property type="match status" value="1"/>
</dbReference>